<keyword evidence="3" id="KW-1003">Cell membrane</keyword>
<feature type="transmembrane region" description="Helical" evidence="10">
    <location>
        <begin position="189"/>
        <end position="210"/>
    </location>
</feature>
<evidence type="ECO:0000256" key="8">
    <source>
        <dbReference type="RuleBase" id="RU004057"/>
    </source>
</evidence>
<keyword evidence="7 10" id="KW-0472">Membrane</keyword>
<evidence type="ECO:0000313" key="12">
    <source>
        <dbReference type="EMBL" id="WXB07991.1"/>
    </source>
</evidence>
<comment type="similarity">
    <text evidence="8">Belongs to the exbB/tolQ family.</text>
</comment>
<dbReference type="EMBL" id="CP089983">
    <property type="protein sequence ID" value="WXB07991.1"/>
    <property type="molecule type" value="Genomic_DNA"/>
</dbReference>
<name>A0ABZ2LFM5_9BACT</name>
<feature type="domain" description="MotA/TolQ/ExbB proton channel" evidence="11">
    <location>
        <begin position="82"/>
        <end position="162"/>
    </location>
</feature>
<keyword evidence="2 8" id="KW-0813">Transport</keyword>
<evidence type="ECO:0000256" key="7">
    <source>
        <dbReference type="ARBA" id="ARBA00023136"/>
    </source>
</evidence>
<feature type="domain" description="MotA/TolQ/ExbB proton channel" evidence="11">
    <location>
        <begin position="176"/>
        <end position="219"/>
    </location>
</feature>
<keyword evidence="5 8" id="KW-0653">Protein transport</keyword>
<feature type="transmembrane region" description="Helical" evidence="10">
    <location>
        <begin position="20"/>
        <end position="38"/>
    </location>
</feature>
<feature type="region of interest" description="Disordered" evidence="9">
    <location>
        <begin position="249"/>
        <end position="271"/>
    </location>
</feature>
<evidence type="ECO:0000256" key="2">
    <source>
        <dbReference type="ARBA" id="ARBA00022448"/>
    </source>
</evidence>
<dbReference type="InterPro" id="IPR002898">
    <property type="entry name" value="MotA_ExbB_proton_chnl"/>
</dbReference>
<accession>A0ABZ2LFM5</accession>
<evidence type="ECO:0000256" key="10">
    <source>
        <dbReference type="SAM" id="Phobius"/>
    </source>
</evidence>
<dbReference type="Proteomes" id="UP001374803">
    <property type="component" value="Chromosome"/>
</dbReference>
<evidence type="ECO:0000256" key="3">
    <source>
        <dbReference type="ARBA" id="ARBA00022475"/>
    </source>
</evidence>
<sequence length="271" mass="27517">MGNNEIIERVKNAMVGAGAAWVLWLMLILSVVSLAIMLERAWLYFSLRDDVGALMRELGKLLRAGDLDGARKRLEGSPSAEAAVVLAGVVEASYGAEAAEQAMAGASALQRTKLEKRLAYLGTLGNNAPFIGLLGTVIGIVGAFEELGKANAKPVAQAAGAAAAAAGAAAQSAGAQIASQAVMTNIAEALVATAVGLVVAIPAVAAFNMFQRIVKTTLSNTDALGHVLLAYLKSTDKGVAHAGATAAAVPAGTPSARRVSSNPREDDEGAN</sequence>
<reference evidence="12" key="1">
    <citation type="submission" date="2021-12" db="EMBL/GenBank/DDBJ databases">
        <title>Discovery of the Pendulisporaceae a myxobacterial family with distinct sporulation behavior and unique specialized metabolism.</title>
        <authorList>
            <person name="Garcia R."/>
            <person name="Popoff A."/>
            <person name="Bader C.D."/>
            <person name="Loehr J."/>
            <person name="Walesch S."/>
            <person name="Walt C."/>
            <person name="Boldt J."/>
            <person name="Bunk B."/>
            <person name="Haeckl F.J.F.P.J."/>
            <person name="Gunesch A.P."/>
            <person name="Birkelbach J."/>
            <person name="Nuebel U."/>
            <person name="Pietschmann T."/>
            <person name="Bach T."/>
            <person name="Mueller R."/>
        </authorList>
    </citation>
    <scope>NUCLEOTIDE SEQUENCE</scope>
    <source>
        <strain evidence="12">MSr11367</strain>
    </source>
</reference>
<dbReference type="InterPro" id="IPR050790">
    <property type="entry name" value="ExbB/TolQ_transport"/>
</dbReference>
<evidence type="ECO:0000256" key="9">
    <source>
        <dbReference type="SAM" id="MobiDB-lite"/>
    </source>
</evidence>
<evidence type="ECO:0000256" key="4">
    <source>
        <dbReference type="ARBA" id="ARBA00022692"/>
    </source>
</evidence>
<evidence type="ECO:0000313" key="13">
    <source>
        <dbReference type="Proteomes" id="UP001374803"/>
    </source>
</evidence>
<proteinExistence type="inferred from homology"/>
<protein>
    <submittedName>
        <fullName evidence="12">MotA/TolQ/ExbB proton channel family protein</fullName>
    </submittedName>
</protein>
<keyword evidence="6 10" id="KW-1133">Transmembrane helix</keyword>
<feature type="transmembrane region" description="Helical" evidence="10">
    <location>
        <begin position="118"/>
        <end position="144"/>
    </location>
</feature>
<dbReference type="Pfam" id="PF01618">
    <property type="entry name" value="MotA_ExbB"/>
    <property type="match status" value="2"/>
</dbReference>
<organism evidence="12 13">
    <name type="scientific">Pendulispora rubella</name>
    <dbReference type="NCBI Taxonomy" id="2741070"/>
    <lineage>
        <taxon>Bacteria</taxon>
        <taxon>Pseudomonadati</taxon>
        <taxon>Myxococcota</taxon>
        <taxon>Myxococcia</taxon>
        <taxon>Myxococcales</taxon>
        <taxon>Sorangiineae</taxon>
        <taxon>Pendulisporaceae</taxon>
        <taxon>Pendulispora</taxon>
    </lineage>
</organism>
<keyword evidence="4 10" id="KW-0812">Transmembrane</keyword>
<evidence type="ECO:0000256" key="6">
    <source>
        <dbReference type="ARBA" id="ARBA00022989"/>
    </source>
</evidence>
<evidence type="ECO:0000256" key="5">
    <source>
        <dbReference type="ARBA" id="ARBA00022927"/>
    </source>
</evidence>
<dbReference type="PANTHER" id="PTHR30625">
    <property type="entry name" value="PROTEIN TOLQ"/>
    <property type="match status" value="1"/>
</dbReference>
<evidence type="ECO:0000259" key="11">
    <source>
        <dbReference type="Pfam" id="PF01618"/>
    </source>
</evidence>
<evidence type="ECO:0000256" key="1">
    <source>
        <dbReference type="ARBA" id="ARBA00004651"/>
    </source>
</evidence>
<dbReference type="RefSeq" id="WP_394837662.1">
    <property type="nucleotide sequence ID" value="NZ_CP089929.1"/>
</dbReference>
<gene>
    <name evidence="12" type="ORF">LVJ94_12205</name>
</gene>
<comment type="subcellular location">
    <subcellularLocation>
        <location evidence="1">Cell membrane</location>
        <topology evidence="1">Multi-pass membrane protein</topology>
    </subcellularLocation>
    <subcellularLocation>
        <location evidence="8">Membrane</location>
        <topology evidence="8">Multi-pass membrane protein</topology>
    </subcellularLocation>
</comment>
<dbReference type="PANTHER" id="PTHR30625:SF15">
    <property type="entry name" value="BIOPOLYMER TRANSPORT PROTEIN EXBB"/>
    <property type="match status" value="1"/>
</dbReference>
<keyword evidence="13" id="KW-1185">Reference proteome</keyword>